<evidence type="ECO:0000259" key="7">
    <source>
        <dbReference type="PROSITE" id="PS50165"/>
    </source>
</evidence>
<dbReference type="InterPro" id="IPR010994">
    <property type="entry name" value="RuvA_2-like"/>
</dbReference>
<keyword evidence="5" id="KW-0234">DNA repair</keyword>
<evidence type="ECO:0000313" key="8">
    <source>
        <dbReference type="EMBL" id="AYN65696.1"/>
    </source>
</evidence>
<dbReference type="SUPFAM" id="SSF82771">
    <property type="entry name" value="GIY-YIG endonuclease"/>
    <property type="match status" value="1"/>
</dbReference>
<dbReference type="GO" id="GO:0006289">
    <property type="term" value="P:nucleotide-excision repair"/>
    <property type="evidence" value="ECO:0007669"/>
    <property type="project" value="InterPro"/>
</dbReference>
<keyword evidence="1" id="KW-0963">Cytoplasm</keyword>
<evidence type="ECO:0000256" key="4">
    <source>
        <dbReference type="ARBA" id="ARBA00022881"/>
    </source>
</evidence>
<dbReference type="Gene3D" id="3.40.1440.10">
    <property type="entry name" value="GIY-YIG endonuclease"/>
    <property type="match status" value="1"/>
</dbReference>
<name>A0A454CAK9_METHO</name>
<dbReference type="OrthoDB" id="9804933at2"/>
<reference evidence="8 9" key="2">
    <citation type="submission" date="2018-10" db="EMBL/GenBank/DDBJ databases">
        <title>Detection and isolation of Mycoplasma hominis as a predominant microorganism from pelvic cavity of patient with salpingitis and tubo-ovarian abscess.</title>
        <authorList>
            <person name="Guschin A.E."/>
            <person name="Khayrullina G.A."/>
            <person name="Rakovskaya I.V."/>
            <person name="Shelenkov A.A."/>
            <person name="Shagin D.A."/>
        </authorList>
    </citation>
    <scope>NUCLEOTIDE SEQUENCE [LARGE SCALE GENOMIC DNA]</scope>
    <source>
        <strain evidence="9">TOA</strain>
    </source>
</reference>
<dbReference type="FunFam" id="3.40.1440.10:FF:000001">
    <property type="entry name" value="UvrABC system protein C"/>
    <property type="match status" value="1"/>
</dbReference>
<feature type="domain" description="UvrC family homology region profile" evidence="7">
    <location>
        <begin position="232"/>
        <end position="443"/>
    </location>
</feature>
<evidence type="ECO:0000256" key="2">
    <source>
        <dbReference type="ARBA" id="ARBA00022763"/>
    </source>
</evidence>
<dbReference type="Pfam" id="PF08459">
    <property type="entry name" value="UvrC_RNaseH_dom"/>
    <property type="match status" value="1"/>
</dbReference>
<dbReference type="EMBL" id="CP033021">
    <property type="protein sequence ID" value="AYN65696.1"/>
    <property type="molecule type" value="Genomic_DNA"/>
</dbReference>
<dbReference type="Gene3D" id="1.10.150.20">
    <property type="entry name" value="5' to 3' exonuclease, C-terminal subdomain"/>
    <property type="match status" value="1"/>
</dbReference>
<keyword evidence="4" id="KW-0267">Excision nuclease</keyword>
<evidence type="ECO:0000256" key="5">
    <source>
        <dbReference type="ARBA" id="ARBA00023204"/>
    </source>
</evidence>
<evidence type="ECO:0000256" key="3">
    <source>
        <dbReference type="ARBA" id="ARBA00022769"/>
    </source>
</evidence>
<dbReference type="PROSITE" id="PS50165">
    <property type="entry name" value="UVRC"/>
    <property type="match status" value="1"/>
</dbReference>
<dbReference type="GO" id="GO:0009380">
    <property type="term" value="C:excinuclease repair complex"/>
    <property type="evidence" value="ECO:0007669"/>
    <property type="project" value="TreeGrafter"/>
</dbReference>
<keyword evidence="2" id="KW-0227">DNA damage</keyword>
<evidence type="ECO:0000259" key="6">
    <source>
        <dbReference type="PROSITE" id="PS50164"/>
    </source>
</evidence>
<dbReference type="Gene3D" id="3.30.420.340">
    <property type="entry name" value="UvrC, RNAse H endonuclease domain"/>
    <property type="match status" value="1"/>
</dbReference>
<dbReference type="PANTHER" id="PTHR30562:SF1">
    <property type="entry name" value="UVRABC SYSTEM PROTEIN C"/>
    <property type="match status" value="1"/>
</dbReference>
<dbReference type="Pfam" id="PF01541">
    <property type="entry name" value="GIY-YIG"/>
    <property type="match status" value="1"/>
</dbReference>
<gene>
    <name evidence="8" type="ORF">KN71_000575</name>
</gene>
<dbReference type="GO" id="GO:0009381">
    <property type="term" value="F:excinuclease ABC activity"/>
    <property type="evidence" value="ECO:0007669"/>
    <property type="project" value="InterPro"/>
</dbReference>
<accession>A0A454CAK9</accession>
<dbReference type="Proteomes" id="UP000029712">
    <property type="component" value="Chromosome"/>
</dbReference>
<keyword evidence="3" id="KW-0228">DNA excision</keyword>
<dbReference type="AlphaFoldDB" id="A0A454CAK9"/>
<dbReference type="InterPro" id="IPR038476">
    <property type="entry name" value="UvrC_RNase_H_dom_sf"/>
</dbReference>
<dbReference type="PROSITE" id="PS50164">
    <property type="entry name" value="GIY_YIG"/>
    <property type="match status" value="1"/>
</dbReference>
<dbReference type="SMART" id="SM00465">
    <property type="entry name" value="GIYc"/>
    <property type="match status" value="1"/>
</dbReference>
<feature type="domain" description="GIY-YIG" evidence="6">
    <location>
        <begin position="13"/>
        <end position="92"/>
    </location>
</feature>
<dbReference type="Pfam" id="PF22920">
    <property type="entry name" value="UvrC_RNaseH"/>
    <property type="match status" value="1"/>
</dbReference>
<dbReference type="InterPro" id="IPR050066">
    <property type="entry name" value="UvrABC_protein_C"/>
</dbReference>
<proteinExistence type="predicted"/>
<dbReference type="RefSeq" id="WP_036439275.1">
    <property type="nucleotide sequence ID" value="NZ_CP033021.1"/>
</dbReference>
<dbReference type="InterPro" id="IPR000305">
    <property type="entry name" value="GIY-YIG_endonuc"/>
</dbReference>
<dbReference type="CDD" id="cd10434">
    <property type="entry name" value="GIY-YIG_UvrC_Cho"/>
    <property type="match status" value="1"/>
</dbReference>
<dbReference type="SUPFAM" id="SSF47781">
    <property type="entry name" value="RuvA domain 2-like"/>
    <property type="match status" value="1"/>
</dbReference>
<reference evidence="8 9" key="1">
    <citation type="submission" date="2014-08" db="EMBL/GenBank/DDBJ databases">
        <authorList>
            <person name="Kuleshov K."/>
            <person name="Dedkov V."/>
            <person name="Markelov M."/>
            <person name="Pimkina E."/>
        </authorList>
    </citation>
    <scope>NUCLEOTIDE SEQUENCE [LARGE SCALE GENOMIC DNA]</scope>
    <source>
        <strain evidence="9">TOA</strain>
    </source>
</reference>
<dbReference type="InterPro" id="IPR001162">
    <property type="entry name" value="UvrC_RNase_H_dom"/>
</dbReference>
<organism evidence="8 9">
    <name type="scientific">Metamycoplasma hominis</name>
    <name type="common">Mycoplasma hominis</name>
    <dbReference type="NCBI Taxonomy" id="2098"/>
    <lineage>
        <taxon>Bacteria</taxon>
        <taxon>Bacillati</taxon>
        <taxon>Mycoplasmatota</taxon>
        <taxon>Mycoplasmoidales</taxon>
        <taxon>Metamycoplasmataceae</taxon>
        <taxon>Metamycoplasma</taxon>
    </lineage>
</organism>
<evidence type="ECO:0000256" key="1">
    <source>
        <dbReference type="ARBA" id="ARBA00022490"/>
    </source>
</evidence>
<protein>
    <submittedName>
        <fullName evidence="8">Excinuclease ABC subunit C</fullName>
    </submittedName>
</protein>
<sequence>MINKEIIIKNVPHKPGVYLWKNKNSNIIYVGKAKDLKNRMLQYFDIKMQNSFKTEKMRQEIADFSTIILSSEREAFIEERKLIDFYKPFYNVLFPTRDSFPYIRVKLLSTNKLIIDIKNHYKKEPNSIYYGPIPDNKNFKPLIRYLNHLLLSKDGIIIEKQSPEFAKQRFEQAKSIMKFGPDFKRNLKQKINEAIEMNLFEQARFYDQILDLLNYNKQSQNIFIKTIKDIDVFGFYQYQNYMLVNVMIYKNGSLVNSYDYIFEIILNEHEFVNQFIDEFYVNNQLPAQIIIPLKYYELGGFDYNDKVSAPLNKLNKNLIDIAIENASNNIEQKIKNYLSKQTKDNEIFNKLCSYLNVYAERIVLFDNSFLSNTNEVIGAACYFKNGQAFKKFYRFYNLKLNLLRNADVEYMQQTSFNYLKDLGDQVDVVIVDGSIGQINEVKKSMAFLNLNIPLFGLVKNSKHETQKLIDSNNNEIKIDDQDVFNLLSRMQTEVDRFAKYRYNQKQRKSMLSNPLLKIKGIGFKTIEKLINYFGSYKKIQQASFDEISKVANKKVAKLICEDKGESFY</sequence>
<dbReference type="InterPro" id="IPR035901">
    <property type="entry name" value="GIY-YIG_endonuc_sf"/>
</dbReference>
<dbReference type="PANTHER" id="PTHR30562">
    <property type="entry name" value="UVRC/OXIDOREDUCTASE"/>
    <property type="match status" value="1"/>
</dbReference>
<dbReference type="InterPro" id="IPR047296">
    <property type="entry name" value="GIY-YIG_UvrC_Cho"/>
</dbReference>
<evidence type="ECO:0000313" key="9">
    <source>
        <dbReference type="Proteomes" id="UP000029712"/>
    </source>
</evidence>